<name>G8NZJ4_GRAMM</name>
<gene>
    <name evidence="3" type="ordered locus">AciX8_4845</name>
</gene>
<accession>G8NZJ4</accession>
<sequence length="348" mass="37579" precursor="true">MRYRIASLLSLGISLGLQAQTADQNQPVNQNQLPAPTLQVQSQLVLVPTTVETGKGDMVYGLKASQFLTKDNGIHQDVRLEDAGNDARPLSLVVVVQCSRSAEREFPKLRGVATMVSALVGGAPTDTAVVQFGTGEELLSGFTRDPAARERALNRLAPCSDDEDTIFDAVDYANTLLDSRKTPGRRVILLISETRDHGSETKPMDVIRALGRTNTVVDTVSFSPAKSQLIDEGEHGPPPGATTNWLALVVMAVEAARTNAPKEFAGLSGGEYINFTTQHGFDRSLNTLANHVHNYYLLSFVPRFPADASGSSAAAPGLHNLSVKIPDYPSATVRHRESYWANDMEPAK</sequence>
<reference evidence="3 4" key="1">
    <citation type="submission" date="2011-11" db="EMBL/GenBank/DDBJ databases">
        <title>Complete sequence of Granulicella mallensis MP5ACTX8.</title>
        <authorList>
            <consortium name="US DOE Joint Genome Institute"/>
            <person name="Lucas S."/>
            <person name="Copeland A."/>
            <person name="Lapidus A."/>
            <person name="Cheng J.-F."/>
            <person name="Goodwin L."/>
            <person name="Pitluck S."/>
            <person name="Peters L."/>
            <person name="Lu M."/>
            <person name="Detter J.C."/>
            <person name="Han C."/>
            <person name="Tapia R."/>
            <person name="Land M."/>
            <person name="Hauser L."/>
            <person name="Kyrpides N."/>
            <person name="Ivanova N."/>
            <person name="Mikhailova N."/>
            <person name="Pagani I."/>
            <person name="Rawat S."/>
            <person name="Mannisto M."/>
            <person name="Haggblom M."/>
            <person name="Woyke T."/>
        </authorList>
    </citation>
    <scope>NUCLEOTIDE SEQUENCE [LARGE SCALE GENOMIC DNA]</scope>
    <source>
        <strain evidence="4">ATCC BAA-1857 / DSM 23137 / MP5ACTX8</strain>
    </source>
</reference>
<keyword evidence="4" id="KW-1185">Reference proteome</keyword>
<dbReference type="AlphaFoldDB" id="G8NZJ4"/>
<dbReference type="Pfam" id="PF13519">
    <property type="entry name" value="VWA_2"/>
    <property type="match status" value="1"/>
</dbReference>
<dbReference type="CDD" id="cd00198">
    <property type="entry name" value="vWFA"/>
    <property type="match status" value="1"/>
</dbReference>
<dbReference type="HOGENOM" id="CLU_066233_0_0_0"/>
<dbReference type="EMBL" id="CP003130">
    <property type="protein sequence ID" value="AEU39114.1"/>
    <property type="molecule type" value="Genomic_DNA"/>
</dbReference>
<dbReference type="STRING" id="682795.AciX8_4845"/>
<proteinExistence type="predicted"/>
<dbReference type="RefSeq" id="WP_014267985.1">
    <property type="nucleotide sequence ID" value="NC_016631.1"/>
</dbReference>
<dbReference type="Proteomes" id="UP000007113">
    <property type="component" value="Chromosome"/>
</dbReference>
<feature type="domain" description="VWFA" evidence="2">
    <location>
        <begin position="93"/>
        <end position="192"/>
    </location>
</feature>
<evidence type="ECO:0000259" key="2">
    <source>
        <dbReference type="Pfam" id="PF13519"/>
    </source>
</evidence>
<organism evidence="3 4">
    <name type="scientific">Granulicella mallensis (strain ATCC BAA-1857 / DSM 23137 / MP5ACTX8)</name>
    <dbReference type="NCBI Taxonomy" id="682795"/>
    <lineage>
        <taxon>Bacteria</taxon>
        <taxon>Pseudomonadati</taxon>
        <taxon>Acidobacteriota</taxon>
        <taxon>Terriglobia</taxon>
        <taxon>Terriglobales</taxon>
        <taxon>Acidobacteriaceae</taxon>
        <taxon>Granulicella</taxon>
    </lineage>
</organism>
<keyword evidence="1" id="KW-0732">Signal</keyword>
<dbReference type="InterPro" id="IPR036465">
    <property type="entry name" value="vWFA_dom_sf"/>
</dbReference>
<dbReference type="NCBIfam" id="TIGR03436">
    <property type="entry name" value="acidobact_VWFA"/>
    <property type="match status" value="1"/>
</dbReference>
<evidence type="ECO:0000313" key="3">
    <source>
        <dbReference type="EMBL" id="AEU39114.1"/>
    </source>
</evidence>
<feature type="chain" id="PRO_5003513313" evidence="1">
    <location>
        <begin position="20"/>
        <end position="348"/>
    </location>
</feature>
<dbReference type="InterPro" id="IPR017802">
    <property type="entry name" value="VWFA-rel_acidobac-type"/>
</dbReference>
<dbReference type="InterPro" id="IPR002035">
    <property type="entry name" value="VWF_A"/>
</dbReference>
<dbReference type="eggNOG" id="COG1240">
    <property type="taxonomic scope" value="Bacteria"/>
</dbReference>
<dbReference type="Gene3D" id="3.40.50.410">
    <property type="entry name" value="von Willebrand factor, type A domain"/>
    <property type="match status" value="1"/>
</dbReference>
<evidence type="ECO:0000256" key="1">
    <source>
        <dbReference type="SAM" id="SignalP"/>
    </source>
</evidence>
<dbReference type="KEGG" id="gma:AciX8_4845"/>
<evidence type="ECO:0000313" key="4">
    <source>
        <dbReference type="Proteomes" id="UP000007113"/>
    </source>
</evidence>
<protein>
    <submittedName>
        <fullName evidence="3">VWFA-related domain-containing protein</fullName>
    </submittedName>
</protein>
<feature type="signal peptide" evidence="1">
    <location>
        <begin position="1"/>
        <end position="19"/>
    </location>
</feature>
<dbReference type="SUPFAM" id="SSF53300">
    <property type="entry name" value="vWA-like"/>
    <property type="match status" value="1"/>
</dbReference>